<evidence type="ECO:0000313" key="2">
    <source>
        <dbReference type="EMBL" id="MBK3518284.1"/>
    </source>
</evidence>
<dbReference type="RefSeq" id="WP_200465511.1">
    <property type="nucleotide sequence ID" value="NZ_JAENRR010000030.1"/>
</dbReference>
<dbReference type="Pfam" id="PF07691">
    <property type="entry name" value="PA14"/>
    <property type="match status" value="1"/>
</dbReference>
<dbReference type="InterPro" id="IPR037524">
    <property type="entry name" value="PA14/GLEYA"/>
</dbReference>
<dbReference type="SMART" id="SM00758">
    <property type="entry name" value="PA14"/>
    <property type="match status" value="1"/>
</dbReference>
<dbReference type="PROSITE" id="PS51820">
    <property type="entry name" value="PA14"/>
    <property type="match status" value="1"/>
</dbReference>
<evidence type="ECO:0000259" key="1">
    <source>
        <dbReference type="PROSITE" id="PS51820"/>
    </source>
</evidence>
<accession>A0ABS1HM92</accession>
<feature type="domain" description="PA14" evidence="1">
    <location>
        <begin position="545"/>
        <end position="683"/>
    </location>
</feature>
<dbReference type="InterPro" id="IPR017850">
    <property type="entry name" value="Alkaline_phosphatase_core_sf"/>
</dbReference>
<comment type="caution">
    <text evidence="2">The sequence shown here is derived from an EMBL/GenBank/DDBJ whole genome shotgun (WGS) entry which is preliminary data.</text>
</comment>
<evidence type="ECO:0000313" key="3">
    <source>
        <dbReference type="Proteomes" id="UP000605676"/>
    </source>
</evidence>
<dbReference type="InterPro" id="IPR052701">
    <property type="entry name" value="GAG_Ulvan_Degrading_Sulfatases"/>
</dbReference>
<reference evidence="2 3" key="1">
    <citation type="submission" date="2021-01" db="EMBL/GenBank/DDBJ databases">
        <title>Carboxyliciviraga sp.nov., isolated from coastal sediments.</title>
        <authorList>
            <person name="Lu D."/>
            <person name="Zhang T."/>
        </authorList>
    </citation>
    <scope>NUCLEOTIDE SEQUENCE [LARGE SCALE GENOMIC DNA]</scope>
    <source>
        <strain evidence="2 3">N1Y132</strain>
    </source>
</reference>
<dbReference type="SUPFAM" id="SSF56988">
    <property type="entry name" value="Anthrax protective antigen"/>
    <property type="match status" value="1"/>
</dbReference>
<protein>
    <submittedName>
        <fullName evidence="2">Sulfatase-like hydrolase/transferase</fullName>
    </submittedName>
</protein>
<dbReference type="Proteomes" id="UP000605676">
    <property type="component" value="Unassembled WGS sequence"/>
</dbReference>
<keyword evidence="3" id="KW-1185">Reference proteome</keyword>
<dbReference type="SUPFAM" id="SSF53649">
    <property type="entry name" value="Alkaline phosphatase-like"/>
    <property type="match status" value="1"/>
</dbReference>
<dbReference type="Pfam" id="PF00884">
    <property type="entry name" value="Sulfatase"/>
    <property type="match status" value="1"/>
</dbReference>
<dbReference type="EMBL" id="JAENRR010000030">
    <property type="protein sequence ID" value="MBK3518284.1"/>
    <property type="molecule type" value="Genomic_DNA"/>
</dbReference>
<dbReference type="Gene3D" id="3.40.720.10">
    <property type="entry name" value="Alkaline Phosphatase, subunit A"/>
    <property type="match status" value="1"/>
</dbReference>
<name>A0ABS1HM92_9BACT</name>
<dbReference type="Gene3D" id="3.90.182.10">
    <property type="entry name" value="Toxin - Anthrax Protective Antigen,domain 1"/>
    <property type="match status" value="1"/>
</dbReference>
<dbReference type="InterPro" id="IPR000917">
    <property type="entry name" value="Sulfatase_N"/>
</dbReference>
<gene>
    <name evidence="2" type="ORF">JIV24_13145</name>
</gene>
<dbReference type="PANTHER" id="PTHR43751">
    <property type="entry name" value="SULFATASE"/>
    <property type="match status" value="1"/>
</dbReference>
<sequence length="685" mass="77363">MGLRKIFFTICMVLCHLIQAQIVYKEDYNNSKNESIGQGPNIIFVYLDDLGYGDLGKFWQNQRSSDKKLLTPQLDALANEGAMLTHHYTAAPVCAPARSSLLEGLHQGHASIRDNQFDMPLADGLNVAQLLSRAGYKTMHIGKSGLAGKRNLSNNPYPDPASLAAHPMKRGFDQFFGFLYHNQGHLHYPEPTNAKKYCYFTDGYNMLMDNTELCYTTDAFTAKSKHWISEHRSNNPEQPFFLYLAYDVPHSALQVPTQAYPAGGGLKGGLQWTNANSPTPYVNTASGTKDSFIHPDYASKGWTANEKKHATMIRRVDNAVADLLQLLKDLNIDDQTMIVFSSDNGPHSTGGQKAQSFQSYGNFNGIKRDMWEGGIRVPTICHYPGVIPTGTEVDFPSGQWDWLATFCELANVPVPAYTDGISLMPSLKQEDDKQVDKGYTYHEYSVGSSTPNYSDFEPSKRGRKRGQMQVIRIRDYKGVRYKIQNHSTPFEIYNVVDDEREVNNLAATMPELQQQMLDKVLQVRQAEVVKRPYDSELIPAVEVENVKNGLSKNIYRGKYDWVPDFKYLSPVESDVCESLEDIGSDGQDSEVGYYCHGYVNVPRDGTYTFYLNSASNCHVMLHDIHLLDNDFNFSENEISNDVNLKAGYHPVRIFYQQNELNTPLIELYMSGPEMPKKPISFFLKN</sequence>
<proteinExistence type="predicted"/>
<organism evidence="2 3">
    <name type="scientific">Carboxylicivirga marina</name>
    <dbReference type="NCBI Taxonomy" id="2800988"/>
    <lineage>
        <taxon>Bacteria</taxon>
        <taxon>Pseudomonadati</taxon>
        <taxon>Bacteroidota</taxon>
        <taxon>Bacteroidia</taxon>
        <taxon>Marinilabiliales</taxon>
        <taxon>Marinilabiliaceae</taxon>
        <taxon>Carboxylicivirga</taxon>
    </lineage>
</organism>
<dbReference type="Gene3D" id="3.30.1120.10">
    <property type="match status" value="1"/>
</dbReference>
<dbReference type="PANTHER" id="PTHR43751:SF3">
    <property type="entry name" value="SULFATASE N-TERMINAL DOMAIN-CONTAINING PROTEIN"/>
    <property type="match status" value="1"/>
</dbReference>
<dbReference type="InterPro" id="IPR011658">
    <property type="entry name" value="PA14_dom"/>
</dbReference>